<dbReference type="NCBIfam" id="NF007746">
    <property type="entry name" value="PRK10426.1"/>
    <property type="match status" value="1"/>
</dbReference>
<evidence type="ECO:0000256" key="3">
    <source>
        <dbReference type="SAM" id="MobiDB-lite"/>
    </source>
</evidence>
<dbReference type="InterPro" id="IPR048395">
    <property type="entry name" value="Glyco_hydro_31_C"/>
</dbReference>
<evidence type="ECO:0000256" key="1">
    <source>
        <dbReference type="ARBA" id="ARBA00007806"/>
    </source>
</evidence>
<dbReference type="CDD" id="cd06594">
    <property type="entry name" value="GH31_glucosidase_YihQ"/>
    <property type="match status" value="1"/>
</dbReference>
<dbReference type="GO" id="GO:0004553">
    <property type="term" value="F:hydrolase activity, hydrolyzing O-glycosyl compounds"/>
    <property type="evidence" value="ECO:0007669"/>
    <property type="project" value="InterPro"/>
</dbReference>
<comment type="similarity">
    <text evidence="1 2">Belongs to the glycosyl hydrolase 31 family.</text>
</comment>
<dbReference type="InterPro" id="IPR013780">
    <property type="entry name" value="Glyco_hydro_b"/>
</dbReference>
<dbReference type="PANTHER" id="PTHR46959:SF2">
    <property type="entry name" value="SULFOQUINOVOSIDASE"/>
    <property type="match status" value="1"/>
</dbReference>
<dbReference type="Pfam" id="PF01055">
    <property type="entry name" value="Glyco_hydro_31_2nd"/>
    <property type="match status" value="1"/>
</dbReference>
<evidence type="ECO:0000259" key="6">
    <source>
        <dbReference type="Pfam" id="PF21365"/>
    </source>
</evidence>
<dbReference type="PANTHER" id="PTHR46959">
    <property type="entry name" value="SULFOQUINOVOSIDASE"/>
    <property type="match status" value="1"/>
</dbReference>
<name>A0AA87RAV2_9MICO</name>
<keyword evidence="4" id="KW-1133">Transmembrane helix</keyword>
<feature type="domain" description="Glycoside hydrolase family 31 TIM barrel" evidence="5">
    <location>
        <begin position="344"/>
        <end position="628"/>
    </location>
</feature>
<sequence>MLGDGEAAARPAGTSRRARARPHSRPRPRTRRILRGIALGAAALLVLGIGAVGVQLARLPADDVAPIAVGALEVAAPFEGESGAAALQVSGDAVRVLRDGALVWASEPGRAFLTAATGTLDVQEHRGYFWPAVHRDRVWSEQTIDAVTPTAEGWTLEGRLRAGAHETPYELAIVDDGARVTMAASVPAATSVALHSGRTERAGVHGFGEQFTDFDLDGRVIPLLVREQGVGRGLQPLSLLADLTNHAAGGTDLMTYAAWPSFATDDLRGLRVAPGSAAAHAFAVADLSAPGRVGVEVWNPSVTVELAGGDTPAAVVAALHEGDERRPIADWTQHGMLVGAQGGSDAVRERVAALREAGTEIAGVWLQDWVGQRTTDFGERLWWTWQLDRTRYPDWQRLVDELHAEGTRVTSYVNPFLVDAAPKGDPGIRNLYAEARDAQLLVRDASGQPYGIDQGGFTAYLVDLTNPAARDWFAEVIAEEVLGEGVDGFMADFAEGLPFDAALHEGSAAELHNAWPRLWMETVADACRRAGEPECVTWFRAGSLGATPALAWTGDQLVDFGREDGLESALLGTLSAGVSGWPVVHSDLGGYTSIDARVHDYVRSPELLQRWAELAAFGPMMRTHETNRPAANLQPDEDAAVASHLAAMTRVFAALAGYRAEVLDEAVRTGLPVMRHGWLVAPGTAAAEVDTQFFLGDDVLVAPVLRPGADEVAVTLPPGQWRHLFTGELVEGGQTVTVPAPIGQPAAYVDAASPWADELVDAVRGSG</sequence>
<organism evidence="7 8">
    <name type="scientific">Agrococcus baldri</name>
    <dbReference type="NCBI Taxonomy" id="153730"/>
    <lineage>
        <taxon>Bacteria</taxon>
        <taxon>Bacillati</taxon>
        <taxon>Actinomycetota</taxon>
        <taxon>Actinomycetes</taxon>
        <taxon>Micrococcales</taxon>
        <taxon>Microbacteriaceae</taxon>
        <taxon>Agrococcus</taxon>
    </lineage>
</organism>
<dbReference type="InterPro" id="IPR000322">
    <property type="entry name" value="Glyco_hydro_31_TIM"/>
</dbReference>
<dbReference type="InterPro" id="IPR017853">
    <property type="entry name" value="GH"/>
</dbReference>
<feature type="region of interest" description="Disordered" evidence="3">
    <location>
        <begin position="1"/>
        <end position="29"/>
    </location>
</feature>
<keyword evidence="4" id="KW-0472">Membrane</keyword>
<keyword evidence="2" id="KW-0326">Glycosidase</keyword>
<keyword evidence="2" id="KW-0378">Hydrolase</keyword>
<dbReference type="Proteomes" id="UP000321749">
    <property type="component" value="Unassembled WGS sequence"/>
</dbReference>
<dbReference type="InterPro" id="IPR044112">
    <property type="entry name" value="YihQ_TIM-like"/>
</dbReference>
<evidence type="ECO:0000313" key="7">
    <source>
        <dbReference type="EMBL" id="GEK79670.1"/>
    </source>
</evidence>
<dbReference type="Gene3D" id="3.20.20.80">
    <property type="entry name" value="Glycosidases"/>
    <property type="match status" value="1"/>
</dbReference>
<evidence type="ECO:0000256" key="4">
    <source>
        <dbReference type="SAM" id="Phobius"/>
    </source>
</evidence>
<keyword evidence="8" id="KW-1185">Reference proteome</keyword>
<keyword evidence="4" id="KW-0812">Transmembrane</keyword>
<gene>
    <name evidence="7" type="ORF">ABA31_10210</name>
</gene>
<reference evidence="7 8" key="1">
    <citation type="submission" date="2019-07" db="EMBL/GenBank/DDBJ databases">
        <title>Whole genome shotgun sequence of Agrococcus baldri NBRC 103055.</title>
        <authorList>
            <person name="Hosoyama A."/>
            <person name="Uohara A."/>
            <person name="Ohji S."/>
            <person name="Ichikawa N."/>
        </authorList>
    </citation>
    <scope>NUCLEOTIDE SEQUENCE [LARGE SCALE GENOMIC DNA]</scope>
    <source>
        <strain evidence="7 8">NBRC 103055</strain>
    </source>
</reference>
<evidence type="ECO:0000313" key="8">
    <source>
        <dbReference type="Proteomes" id="UP000321749"/>
    </source>
</evidence>
<protein>
    <submittedName>
        <fullName evidence="7">Alpha-glucosidase</fullName>
    </submittedName>
</protein>
<dbReference type="AlphaFoldDB" id="A0AA87RAV2"/>
<dbReference type="Pfam" id="PF21365">
    <property type="entry name" value="Glyco_hydro_31_3rd"/>
    <property type="match status" value="1"/>
</dbReference>
<feature type="transmembrane region" description="Helical" evidence="4">
    <location>
        <begin position="33"/>
        <end position="54"/>
    </location>
</feature>
<comment type="caution">
    <text evidence="7">The sequence shown here is derived from an EMBL/GenBank/DDBJ whole genome shotgun (WGS) entry which is preliminary data.</text>
</comment>
<feature type="domain" description="Glycosyl hydrolase family 31 C-terminal" evidence="6">
    <location>
        <begin position="670"/>
        <end position="745"/>
    </location>
</feature>
<dbReference type="SUPFAM" id="SSF51011">
    <property type="entry name" value="Glycosyl hydrolase domain"/>
    <property type="match status" value="1"/>
</dbReference>
<dbReference type="InterPro" id="IPR052990">
    <property type="entry name" value="Sulfoquinovosidase_GH31"/>
</dbReference>
<dbReference type="RefSeq" id="WP_146793270.1">
    <property type="nucleotide sequence ID" value="NZ_BJUU01000004.1"/>
</dbReference>
<accession>A0AA87RAV2</accession>
<dbReference type="SUPFAM" id="SSF51445">
    <property type="entry name" value="(Trans)glycosidases"/>
    <property type="match status" value="1"/>
</dbReference>
<proteinExistence type="inferred from homology"/>
<dbReference type="EMBL" id="BJUU01000004">
    <property type="protein sequence ID" value="GEK79670.1"/>
    <property type="molecule type" value="Genomic_DNA"/>
</dbReference>
<feature type="compositionally biased region" description="Basic residues" evidence="3">
    <location>
        <begin position="16"/>
        <end position="29"/>
    </location>
</feature>
<dbReference type="Gene3D" id="2.60.40.1180">
    <property type="entry name" value="Golgi alpha-mannosidase II"/>
    <property type="match status" value="1"/>
</dbReference>
<dbReference type="GO" id="GO:0005975">
    <property type="term" value="P:carbohydrate metabolic process"/>
    <property type="evidence" value="ECO:0007669"/>
    <property type="project" value="InterPro"/>
</dbReference>
<evidence type="ECO:0000256" key="2">
    <source>
        <dbReference type="RuleBase" id="RU361185"/>
    </source>
</evidence>
<evidence type="ECO:0000259" key="5">
    <source>
        <dbReference type="Pfam" id="PF01055"/>
    </source>
</evidence>